<dbReference type="InterPro" id="IPR051257">
    <property type="entry name" value="Diverse_CBS-Domain"/>
</dbReference>
<dbReference type="InterPro" id="IPR046342">
    <property type="entry name" value="CBS_dom_sf"/>
</dbReference>
<dbReference type="AlphaFoldDB" id="A0A9X2KU92"/>
<proteinExistence type="predicted"/>
<dbReference type="PANTHER" id="PTHR43080:SF2">
    <property type="entry name" value="CBS DOMAIN-CONTAINING PROTEIN"/>
    <property type="match status" value="1"/>
</dbReference>
<reference evidence="4" key="2">
    <citation type="submission" date="2023-01" db="EMBL/GenBank/DDBJ databases">
        <title>Gilvimarinus xylanilyticus HB14 isolated from Caulerpa lentillifera aquaculture base in Hainan, China.</title>
        <authorList>
            <person name="Zhang Y.-J."/>
        </authorList>
    </citation>
    <scope>NUCLEOTIDE SEQUENCE</scope>
    <source>
        <strain evidence="4">HB14</strain>
    </source>
</reference>
<name>A0A9X2KU92_9GAMM</name>
<dbReference type="Proteomes" id="UP001139319">
    <property type="component" value="Unassembled WGS sequence"/>
</dbReference>
<protein>
    <submittedName>
        <fullName evidence="4">CBS domain-containing protein</fullName>
    </submittedName>
</protein>
<keyword evidence="1 2" id="KW-0129">CBS domain</keyword>
<reference evidence="4" key="1">
    <citation type="submission" date="2022-05" db="EMBL/GenBank/DDBJ databases">
        <authorList>
            <person name="Sun H.-N."/>
        </authorList>
    </citation>
    <scope>NUCLEOTIDE SEQUENCE</scope>
    <source>
        <strain evidence="4">HB14</strain>
    </source>
</reference>
<dbReference type="PANTHER" id="PTHR43080">
    <property type="entry name" value="CBS DOMAIN-CONTAINING PROTEIN CBSX3, MITOCHONDRIAL"/>
    <property type="match status" value="1"/>
</dbReference>
<dbReference type="SMART" id="SM00116">
    <property type="entry name" value="CBS"/>
    <property type="match status" value="2"/>
</dbReference>
<accession>A0A9X2KU92</accession>
<feature type="domain" description="CBS" evidence="3">
    <location>
        <begin position="70"/>
        <end position="129"/>
    </location>
</feature>
<feature type="domain" description="CBS" evidence="3">
    <location>
        <begin position="7"/>
        <end position="65"/>
    </location>
</feature>
<evidence type="ECO:0000313" key="4">
    <source>
        <dbReference type="EMBL" id="MCP8900671.1"/>
    </source>
</evidence>
<gene>
    <name evidence="4" type="ORF">M6D89_15285</name>
</gene>
<dbReference type="Pfam" id="PF00571">
    <property type="entry name" value="CBS"/>
    <property type="match status" value="2"/>
</dbReference>
<dbReference type="EMBL" id="JAMFTH010000006">
    <property type="protein sequence ID" value="MCP8900671.1"/>
    <property type="molecule type" value="Genomic_DNA"/>
</dbReference>
<dbReference type="InterPro" id="IPR000644">
    <property type="entry name" value="CBS_dom"/>
</dbReference>
<evidence type="ECO:0000313" key="5">
    <source>
        <dbReference type="Proteomes" id="UP001139319"/>
    </source>
</evidence>
<organism evidence="4 5">
    <name type="scientific">Gilvimarinus xylanilyticus</name>
    <dbReference type="NCBI Taxonomy" id="2944139"/>
    <lineage>
        <taxon>Bacteria</taxon>
        <taxon>Pseudomonadati</taxon>
        <taxon>Pseudomonadota</taxon>
        <taxon>Gammaproteobacteria</taxon>
        <taxon>Cellvibrionales</taxon>
        <taxon>Cellvibrionaceae</taxon>
        <taxon>Gilvimarinus</taxon>
    </lineage>
</organism>
<evidence type="ECO:0000256" key="2">
    <source>
        <dbReference type="PROSITE-ProRule" id="PRU00703"/>
    </source>
</evidence>
<dbReference type="PROSITE" id="PS51371">
    <property type="entry name" value="CBS"/>
    <property type="match status" value="2"/>
</dbReference>
<dbReference type="Gene3D" id="3.10.580.10">
    <property type="entry name" value="CBS-domain"/>
    <property type="match status" value="1"/>
</dbReference>
<comment type="caution">
    <text evidence="4">The sequence shown here is derived from an EMBL/GenBank/DDBJ whole genome shotgun (WGS) entry which is preliminary data.</text>
</comment>
<keyword evidence="5" id="KW-1185">Reference proteome</keyword>
<evidence type="ECO:0000259" key="3">
    <source>
        <dbReference type="PROSITE" id="PS51371"/>
    </source>
</evidence>
<evidence type="ECO:0000256" key="1">
    <source>
        <dbReference type="ARBA" id="ARBA00023122"/>
    </source>
</evidence>
<sequence>MKVRDVMSERPEYLEQEATIREAAERMRDADRGFTPIAHNEKIVGIVTDRDIAVRAVAEGKSLDEQVKNIASGKVLYCYEDDAITDVLQSMQDQRVQRFVVLNNDTNKDFVGVVSLGDIAAHCQSGDLSQRVVNASRLYH</sequence>
<dbReference type="SUPFAM" id="SSF54631">
    <property type="entry name" value="CBS-domain pair"/>
    <property type="match status" value="1"/>
</dbReference>
<dbReference type="RefSeq" id="WP_253968964.1">
    <property type="nucleotide sequence ID" value="NZ_JAMFTH010000006.1"/>
</dbReference>